<sequence length="186" mass="19582">MAGKAGGRRLKVPPQGTRPTSERVREALFNALEAAGELRDARILDLYAGSGALGLEALSRGAADAVFVESDRRAVAVLRGNVAELALGGTVRPGPVNTVLTQPADKPFDLVLADPPYAVDAAALGVMLEALAAGGWLVPDGLVIIERAERAGEPRWPAGFESLRTMRHGDTALYWAEYVTSPRQGA</sequence>
<evidence type="ECO:0000256" key="2">
    <source>
        <dbReference type="ARBA" id="ARBA00022679"/>
    </source>
</evidence>
<feature type="region of interest" description="Disordered" evidence="3">
    <location>
        <begin position="1"/>
        <end position="21"/>
    </location>
</feature>
<dbReference type="SUPFAM" id="SSF53335">
    <property type="entry name" value="S-adenosyl-L-methionine-dependent methyltransferases"/>
    <property type="match status" value="1"/>
</dbReference>
<dbReference type="Proteomes" id="UP000319769">
    <property type="component" value="Unassembled WGS sequence"/>
</dbReference>
<reference evidence="4" key="1">
    <citation type="submission" date="2019-09" db="EMBL/GenBank/DDBJ databases">
        <authorList>
            <person name="Teo W.F.A."/>
            <person name="Duangmal K."/>
        </authorList>
    </citation>
    <scope>NUCLEOTIDE SEQUENCE [LARGE SCALE GENOMIC DNA]</scope>
    <source>
        <strain evidence="4">K81G1</strain>
    </source>
</reference>
<evidence type="ECO:0000313" key="4">
    <source>
        <dbReference type="EMBL" id="KAA9152058.1"/>
    </source>
</evidence>
<dbReference type="InterPro" id="IPR002052">
    <property type="entry name" value="DNA_methylase_N6_adenine_CS"/>
</dbReference>
<dbReference type="PANTHER" id="PTHR43542:SF1">
    <property type="entry name" value="METHYLTRANSFERASE"/>
    <property type="match status" value="1"/>
</dbReference>
<keyword evidence="2 4" id="KW-0808">Transferase</keyword>
<dbReference type="CDD" id="cd02440">
    <property type="entry name" value="AdoMet_MTases"/>
    <property type="match status" value="1"/>
</dbReference>
<evidence type="ECO:0000313" key="5">
    <source>
        <dbReference type="Proteomes" id="UP000319769"/>
    </source>
</evidence>
<evidence type="ECO:0000256" key="1">
    <source>
        <dbReference type="ARBA" id="ARBA00022603"/>
    </source>
</evidence>
<dbReference type="PIRSF" id="PIRSF004553">
    <property type="entry name" value="CHP00095"/>
    <property type="match status" value="1"/>
</dbReference>
<dbReference type="NCBIfam" id="TIGR00095">
    <property type="entry name" value="16S rRNA (guanine(966)-N(2))-methyltransferase RsmD"/>
    <property type="match status" value="1"/>
</dbReference>
<gene>
    <name evidence="4" type="primary">rsmD</name>
    <name evidence="4" type="ORF">FPZ12_037735</name>
</gene>
<protein>
    <submittedName>
        <fullName evidence="4">16S rRNA (Guanine(966)-N(2))-methyltransferase RsmD</fullName>
        <ecNumber evidence="4">2.1.1.171</ecNumber>
    </submittedName>
</protein>
<comment type="caution">
    <text evidence="4">The sequence shown here is derived from an EMBL/GenBank/DDBJ whole genome shotgun (WGS) entry which is preliminary data.</text>
</comment>
<dbReference type="AlphaFoldDB" id="A0A5N0USP9"/>
<evidence type="ECO:0000256" key="3">
    <source>
        <dbReference type="SAM" id="MobiDB-lite"/>
    </source>
</evidence>
<feature type="compositionally biased region" description="Basic residues" evidence="3">
    <location>
        <begin position="1"/>
        <end position="11"/>
    </location>
</feature>
<proteinExistence type="predicted"/>
<keyword evidence="1 4" id="KW-0489">Methyltransferase</keyword>
<dbReference type="PROSITE" id="PS00092">
    <property type="entry name" value="N6_MTASE"/>
    <property type="match status" value="1"/>
</dbReference>
<dbReference type="EMBL" id="VMNW02000093">
    <property type="protein sequence ID" value="KAA9152058.1"/>
    <property type="molecule type" value="Genomic_DNA"/>
</dbReference>
<organism evidence="4 5">
    <name type="scientific">Amycolatopsis acidicola</name>
    <dbReference type="NCBI Taxonomy" id="2596893"/>
    <lineage>
        <taxon>Bacteria</taxon>
        <taxon>Bacillati</taxon>
        <taxon>Actinomycetota</taxon>
        <taxon>Actinomycetes</taxon>
        <taxon>Pseudonocardiales</taxon>
        <taxon>Pseudonocardiaceae</taxon>
        <taxon>Amycolatopsis</taxon>
    </lineage>
</organism>
<dbReference type="OrthoDB" id="9803017at2"/>
<dbReference type="Pfam" id="PF03602">
    <property type="entry name" value="Cons_hypoth95"/>
    <property type="match status" value="1"/>
</dbReference>
<dbReference type="InterPro" id="IPR004398">
    <property type="entry name" value="RNA_MeTrfase_RsmD"/>
</dbReference>
<accession>A0A5N0USP9</accession>
<name>A0A5N0USP9_9PSEU</name>
<dbReference type="Gene3D" id="3.40.50.150">
    <property type="entry name" value="Vaccinia Virus protein VP39"/>
    <property type="match status" value="1"/>
</dbReference>
<dbReference type="GO" id="GO:0003676">
    <property type="term" value="F:nucleic acid binding"/>
    <property type="evidence" value="ECO:0007669"/>
    <property type="project" value="InterPro"/>
</dbReference>
<dbReference type="InterPro" id="IPR029063">
    <property type="entry name" value="SAM-dependent_MTases_sf"/>
</dbReference>
<dbReference type="GO" id="GO:0052913">
    <property type="term" value="F:16S rRNA (guanine(966)-N(2))-methyltransferase activity"/>
    <property type="evidence" value="ECO:0007669"/>
    <property type="project" value="UniProtKB-EC"/>
</dbReference>
<keyword evidence="5" id="KW-1185">Reference proteome</keyword>
<dbReference type="PANTHER" id="PTHR43542">
    <property type="entry name" value="METHYLTRANSFERASE"/>
    <property type="match status" value="1"/>
</dbReference>
<dbReference type="EC" id="2.1.1.171" evidence="4"/>